<organism evidence="10 11">
    <name type="scientific">Haliangium ochraceum (strain DSM 14365 / JCM 11303 / SMP-2)</name>
    <dbReference type="NCBI Taxonomy" id="502025"/>
    <lineage>
        <taxon>Bacteria</taxon>
        <taxon>Pseudomonadati</taxon>
        <taxon>Myxococcota</taxon>
        <taxon>Polyangia</taxon>
        <taxon>Haliangiales</taxon>
        <taxon>Kofleriaceae</taxon>
        <taxon>Haliangium</taxon>
    </lineage>
</organism>
<dbReference type="Gene3D" id="3.90.930.12">
    <property type="entry name" value="Ribosomal protein L6, alpha-beta domain"/>
    <property type="match status" value="2"/>
</dbReference>
<dbReference type="Proteomes" id="UP000001880">
    <property type="component" value="Chromosome"/>
</dbReference>
<dbReference type="InterPro" id="IPR020040">
    <property type="entry name" value="Ribosomal_uL6_a/b-dom"/>
</dbReference>
<evidence type="ECO:0000256" key="6">
    <source>
        <dbReference type="HAMAP-Rule" id="MF_01365"/>
    </source>
</evidence>
<feature type="domain" description="Large ribosomal subunit protein uL6 alpha-beta" evidence="9">
    <location>
        <begin position="12"/>
        <end position="82"/>
    </location>
</feature>
<dbReference type="PIRSF" id="PIRSF002162">
    <property type="entry name" value="Ribosomal_L6"/>
    <property type="match status" value="1"/>
</dbReference>
<dbReference type="GO" id="GO:0002181">
    <property type="term" value="P:cytoplasmic translation"/>
    <property type="evidence" value="ECO:0007669"/>
    <property type="project" value="TreeGrafter"/>
</dbReference>
<dbReference type="PANTHER" id="PTHR11655">
    <property type="entry name" value="60S/50S RIBOSOMAL PROTEIN L6/L9"/>
    <property type="match status" value="1"/>
</dbReference>
<keyword evidence="4 6" id="KW-0689">Ribosomal protein</keyword>
<evidence type="ECO:0000256" key="4">
    <source>
        <dbReference type="ARBA" id="ARBA00022980"/>
    </source>
</evidence>
<keyword evidence="3 6" id="KW-0694">RNA-binding</keyword>
<dbReference type="GO" id="GO:0003735">
    <property type="term" value="F:structural constituent of ribosome"/>
    <property type="evidence" value="ECO:0007669"/>
    <property type="project" value="UniProtKB-UniRule"/>
</dbReference>
<dbReference type="OrthoDB" id="9805007at2"/>
<dbReference type="GO" id="GO:0022625">
    <property type="term" value="C:cytosolic large ribosomal subunit"/>
    <property type="evidence" value="ECO:0007669"/>
    <property type="project" value="UniProtKB-UniRule"/>
</dbReference>
<dbReference type="PROSITE" id="PS00525">
    <property type="entry name" value="RIBOSOMAL_L6_1"/>
    <property type="match status" value="1"/>
</dbReference>
<dbReference type="InterPro" id="IPR002358">
    <property type="entry name" value="Ribosomal_uL6_CS"/>
</dbReference>
<dbReference type="HOGENOM" id="CLU_065464_1_2_7"/>
<evidence type="ECO:0000313" key="11">
    <source>
        <dbReference type="Proteomes" id="UP000001880"/>
    </source>
</evidence>
<protein>
    <recommendedName>
        <fullName evidence="6">Large ribosomal subunit protein uL6</fullName>
    </recommendedName>
</protein>
<dbReference type="InterPro" id="IPR000702">
    <property type="entry name" value="Ribosomal_uL6-like"/>
</dbReference>
<keyword evidence="11" id="KW-1185">Reference proteome</keyword>
<dbReference type="EMBL" id="CP001804">
    <property type="protein sequence ID" value="ACY16489.1"/>
    <property type="molecule type" value="Genomic_DNA"/>
</dbReference>
<dbReference type="Pfam" id="PF00347">
    <property type="entry name" value="Ribosomal_L6"/>
    <property type="match status" value="2"/>
</dbReference>
<comment type="function">
    <text evidence="6 8">This protein binds to the 23S rRNA, and is important in its secondary structure. It is located near the subunit interface in the base of the L7/L12 stalk, and near the tRNA binding site of the peptidyltransferase center.</text>
</comment>
<dbReference type="AlphaFoldDB" id="D0LIB0"/>
<dbReference type="NCBIfam" id="TIGR03654">
    <property type="entry name" value="L6_bact"/>
    <property type="match status" value="1"/>
</dbReference>
<comment type="similarity">
    <text evidence="1 6 7">Belongs to the universal ribosomal protein uL6 family.</text>
</comment>
<dbReference type="SUPFAM" id="SSF56053">
    <property type="entry name" value="Ribosomal protein L6"/>
    <property type="match status" value="2"/>
</dbReference>
<evidence type="ECO:0000256" key="1">
    <source>
        <dbReference type="ARBA" id="ARBA00009356"/>
    </source>
</evidence>
<accession>D0LIB0</accession>
<evidence type="ECO:0000259" key="9">
    <source>
        <dbReference type="Pfam" id="PF00347"/>
    </source>
</evidence>
<feature type="domain" description="Large ribosomal subunit protein uL6 alpha-beta" evidence="9">
    <location>
        <begin position="91"/>
        <end position="163"/>
    </location>
</feature>
<dbReference type="PANTHER" id="PTHR11655:SF14">
    <property type="entry name" value="LARGE RIBOSOMAL SUBUNIT PROTEIN UL6M"/>
    <property type="match status" value="1"/>
</dbReference>
<dbReference type="FunFam" id="3.90.930.12:FF:000002">
    <property type="entry name" value="50S ribosomal protein L6"/>
    <property type="match status" value="1"/>
</dbReference>
<name>D0LIB0_HALO1</name>
<reference evidence="10 11" key="1">
    <citation type="journal article" date="2010" name="Stand. Genomic Sci.">
        <title>Complete genome sequence of Haliangium ochraceum type strain (SMP-2).</title>
        <authorList>
            <consortium name="US DOE Joint Genome Institute (JGI-PGF)"/>
            <person name="Ivanova N."/>
            <person name="Daum C."/>
            <person name="Lang E."/>
            <person name="Abt B."/>
            <person name="Kopitz M."/>
            <person name="Saunders E."/>
            <person name="Lapidus A."/>
            <person name="Lucas S."/>
            <person name="Glavina Del Rio T."/>
            <person name="Nolan M."/>
            <person name="Tice H."/>
            <person name="Copeland A."/>
            <person name="Cheng J.F."/>
            <person name="Chen F."/>
            <person name="Bruce D."/>
            <person name="Goodwin L."/>
            <person name="Pitluck S."/>
            <person name="Mavromatis K."/>
            <person name="Pati A."/>
            <person name="Mikhailova N."/>
            <person name="Chen A."/>
            <person name="Palaniappan K."/>
            <person name="Land M."/>
            <person name="Hauser L."/>
            <person name="Chang Y.J."/>
            <person name="Jeffries C.D."/>
            <person name="Detter J.C."/>
            <person name="Brettin T."/>
            <person name="Rohde M."/>
            <person name="Goker M."/>
            <person name="Bristow J."/>
            <person name="Markowitz V."/>
            <person name="Eisen J.A."/>
            <person name="Hugenholtz P."/>
            <person name="Kyrpides N.C."/>
            <person name="Klenk H.P."/>
        </authorList>
    </citation>
    <scope>NUCLEOTIDE SEQUENCE [LARGE SCALE GENOMIC DNA]</scope>
    <source>
        <strain evidence="11">DSM 14365 / CIP 107738 / JCM 11303 / AJ 13395 / SMP-2</strain>
    </source>
</reference>
<dbReference type="PRINTS" id="PR00059">
    <property type="entry name" value="RIBOSOMALL6"/>
</dbReference>
<dbReference type="InterPro" id="IPR036789">
    <property type="entry name" value="Ribosomal_uL6-like_a/b-dom_sf"/>
</dbReference>
<dbReference type="FunFam" id="3.90.930.12:FF:000001">
    <property type="entry name" value="50S ribosomal protein L6"/>
    <property type="match status" value="1"/>
</dbReference>
<evidence type="ECO:0000313" key="10">
    <source>
        <dbReference type="EMBL" id="ACY16489.1"/>
    </source>
</evidence>
<dbReference type="STRING" id="502025.Hoch_3990"/>
<evidence type="ECO:0000256" key="2">
    <source>
        <dbReference type="ARBA" id="ARBA00022730"/>
    </source>
</evidence>
<comment type="subunit">
    <text evidence="6">Part of the 50S ribosomal subunit.</text>
</comment>
<dbReference type="HAMAP" id="MF_01365_B">
    <property type="entry name" value="Ribosomal_uL6_B"/>
    <property type="match status" value="1"/>
</dbReference>
<dbReference type="RefSeq" id="WP_012829088.1">
    <property type="nucleotide sequence ID" value="NC_013440.1"/>
</dbReference>
<keyword evidence="2 6" id="KW-0699">rRNA-binding</keyword>
<proteinExistence type="inferred from homology"/>
<dbReference type="eggNOG" id="COG0097">
    <property type="taxonomic scope" value="Bacteria"/>
</dbReference>
<evidence type="ECO:0000256" key="5">
    <source>
        <dbReference type="ARBA" id="ARBA00023274"/>
    </source>
</evidence>
<dbReference type="KEGG" id="hoh:Hoch_3990"/>
<evidence type="ECO:0000256" key="7">
    <source>
        <dbReference type="RuleBase" id="RU003869"/>
    </source>
</evidence>
<sequence>MSRVGKKPIPLPKGVDITIGDETVSAKGPKGSLSVPRHTLVDVKKEEENLTFEPTSRSKQARAAHGLMRALCANMVHGVSQGFQRELEINGVGYRAEVKGDTVTLNLGYSHPIDFKLPEGVSAKVDKNILSLSGIDKAVLGQTAAKLRGLRPPEPYKGKGVKYKEEHILRKAGKAAG</sequence>
<evidence type="ECO:0000256" key="8">
    <source>
        <dbReference type="RuleBase" id="RU003870"/>
    </source>
</evidence>
<keyword evidence="5 6" id="KW-0687">Ribonucleoprotein</keyword>
<evidence type="ECO:0000256" key="3">
    <source>
        <dbReference type="ARBA" id="ARBA00022884"/>
    </source>
</evidence>
<dbReference type="InterPro" id="IPR019906">
    <property type="entry name" value="Ribosomal_uL6_bac-type"/>
</dbReference>
<dbReference type="GO" id="GO:0019843">
    <property type="term" value="F:rRNA binding"/>
    <property type="evidence" value="ECO:0007669"/>
    <property type="project" value="UniProtKB-UniRule"/>
</dbReference>
<gene>
    <name evidence="6" type="primary">rplF</name>
    <name evidence="10" type="ordered locus">Hoch_3990</name>
</gene>